<comment type="caution">
    <text evidence="1">The sequence shown here is derived from an EMBL/GenBank/DDBJ whole genome shotgun (WGS) entry which is preliminary data.</text>
</comment>
<name>A0A6N7R4Q5_9BACI</name>
<dbReference type="Proteomes" id="UP000435187">
    <property type="component" value="Unassembled WGS sequence"/>
</dbReference>
<dbReference type="EMBL" id="WJEE01000055">
    <property type="protein sequence ID" value="MRI68222.1"/>
    <property type="molecule type" value="Genomic_DNA"/>
</dbReference>
<dbReference type="Gene3D" id="3.40.30.10">
    <property type="entry name" value="Glutaredoxin"/>
    <property type="match status" value="1"/>
</dbReference>
<evidence type="ECO:0000313" key="1">
    <source>
        <dbReference type="EMBL" id="MRI68222.1"/>
    </source>
</evidence>
<dbReference type="NCBIfam" id="TIGR04019">
    <property type="entry name" value="B_thiol_YtxJ"/>
    <property type="match status" value="1"/>
</dbReference>
<proteinExistence type="predicted"/>
<dbReference type="RefSeq" id="WP_153836729.1">
    <property type="nucleotide sequence ID" value="NZ_WJEE01000055.1"/>
</dbReference>
<gene>
    <name evidence="1" type="primary">ytxJ</name>
    <name evidence="1" type="ORF">GH885_18095</name>
</gene>
<evidence type="ECO:0000313" key="2">
    <source>
        <dbReference type="Proteomes" id="UP000435187"/>
    </source>
</evidence>
<sequence>MEIKNIDSVEQFKQIVEENQEFVLLKHSLTCPISTSANQKYEKYSETSDCPLFRLHVQHARELSNYIADTYQIKHESPQVIKIADGEPTWNTSHSDITVSSLESNC</sequence>
<dbReference type="AlphaFoldDB" id="A0A6N7R4Q5"/>
<keyword evidence="2" id="KW-1185">Reference proteome</keyword>
<dbReference type="InterPro" id="IPR022551">
    <property type="entry name" value="BrxC"/>
</dbReference>
<dbReference type="Pfam" id="PF11009">
    <property type="entry name" value="BrxC"/>
    <property type="match status" value="1"/>
</dbReference>
<reference evidence="1 2" key="1">
    <citation type="submission" date="2019-10" db="EMBL/GenBank/DDBJ databases">
        <title>Gracilibacillus salitolerans sp. nov., a moderate halophile isolated from a saline soil in northwest China.</title>
        <authorList>
            <person name="Gan L."/>
        </authorList>
    </citation>
    <scope>NUCLEOTIDE SEQUENCE [LARGE SCALE GENOMIC DNA]</scope>
    <source>
        <strain evidence="1 2">TP2-8</strain>
    </source>
</reference>
<protein>
    <submittedName>
        <fullName evidence="1">Bacillithiol system redox-active protein YtxJ</fullName>
    </submittedName>
</protein>
<accession>A0A6N7R4Q5</accession>
<organism evidence="1 2">
    <name type="scientific">Gracilibacillus thailandensis</name>
    <dbReference type="NCBI Taxonomy" id="563735"/>
    <lineage>
        <taxon>Bacteria</taxon>
        <taxon>Bacillati</taxon>
        <taxon>Bacillota</taxon>
        <taxon>Bacilli</taxon>
        <taxon>Bacillales</taxon>
        <taxon>Bacillaceae</taxon>
        <taxon>Gracilibacillus</taxon>
    </lineage>
</organism>